<dbReference type="EMBL" id="MBRJ01000008">
    <property type="protein sequence ID" value="OHX49917.1"/>
    <property type="molecule type" value="Genomic_DNA"/>
</dbReference>
<dbReference type="PROSITE" id="PS51257">
    <property type="entry name" value="PROKAR_LIPOPROTEIN"/>
    <property type="match status" value="1"/>
</dbReference>
<evidence type="ECO:0000313" key="2">
    <source>
        <dbReference type="EMBL" id="OHX49917.1"/>
    </source>
</evidence>
<feature type="chain" id="PRO_5046364988" description="Lipoprotein" evidence="1">
    <location>
        <begin position="21"/>
        <end position="133"/>
    </location>
</feature>
<feature type="signal peptide" evidence="1">
    <location>
        <begin position="1"/>
        <end position="20"/>
    </location>
</feature>
<reference evidence="2 3" key="1">
    <citation type="submission" date="2016-07" db="EMBL/GenBank/DDBJ databases">
        <title>Bacillus oceanisediminis whole genome.</title>
        <authorList>
            <person name="Pal Y."/>
            <person name="Verma A."/>
            <person name="Mual P."/>
            <person name="Srinivasan K."/>
        </authorList>
    </citation>
    <scope>NUCLEOTIDE SEQUENCE [LARGE SCALE GENOMIC DNA]</scope>
    <source>
        <strain evidence="2 3">Bhandara28</strain>
    </source>
</reference>
<accession>A0ABX3CWU2</accession>
<keyword evidence="3" id="KW-1185">Reference proteome</keyword>
<evidence type="ECO:0000256" key="1">
    <source>
        <dbReference type="SAM" id="SignalP"/>
    </source>
</evidence>
<keyword evidence="1" id="KW-0732">Signal</keyword>
<evidence type="ECO:0008006" key="4">
    <source>
        <dbReference type="Google" id="ProtNLM"/>
    </source>
</evidence>
<dbReference type="RefSeq" id="WP_071156231.1">
    <property type="nucleotide sequence ID" value="NZ_MBRJ01000008.1"/>
</dbReference>
<gene>
    <name evidence="2" type="ORF">BBV17_10475</name>
</gene>
<proteinExistence type="predicted"/>
<organism evidence="2 3">
    <name type="scientific">Cytobacillus oceanisediminis</name>
    <dbReference type="NCBI Taxonomy" id="665099"/>
    <lineage>
        <taxon>Bacteria</taxon>
        <taxon>Bacillati</taxon>
        <taxon>Bacillota</taxon>
        <taxon>Bacilli</taxon>
        <taxon>Bacillales</taxon>
        <taxon>Bacillaceae</taxon>
        <taxon>Cytobacillus</taxon>
    </lineage>
</organism>
<protein>
    <recommendedName>
        <fullName evidence="4">Lipoprotein</fullName>
    </recommendedName>
</protein>
<dbReference type="Proteomes" id="UP000180194">
    <property type="component" value="Unassembled WGS sequence"/>
</dbReference>
<evidence type="ECO:0000313" key="3">
    <source>
        <dbReference type="Proteomes" id="UP000180194"/>
    </source>
</evidence>
<comment type="caution">
    <text evidence="2">The sequence shown here is derived from an EMBL/GenBank/DDBJ whole genome shotgun (WGS) entry which is preliminary data.</text>
</comment>
<sequence>MKRFMIFLILLLALSGCTQKSEEGIRSEIYTAGTSYLESMQKSVEELDQNPSKDVLSNSDLFKEVCTKKFDYSKLSNKETTFVDRVGDLRIAYEHVVDSRNPKYNGSFNEESAVSEFNGLSQKFINNYKVDKE</sequence>
<name>A0ABX3CWU2_9BACI</name>